<dbReference type="GO" id="GO:0005524">
    <property type="term" value="F:ATP binding"/>
    <property type="evidence" value="ECO:0007669"/>
    <property type="project" value="UniProtKB-UniRule"/>
</dbReference>
<dbReference type="PANTHER" id="PTHR34378">
    <property type="entry name" value="GLUTAMATE--CYSTEINE LIGASE, CHLOROPLASTIC"/>
    <property type="match status" value="1"/>
</dbReference>
<keyword evidence="8" id="KW-0809">Transit peptide</keyword>
<evidence type="ECO:0000313" key="12">
    <source>
        <dbReference type="EMBL" id="MBE1236566.1"/>
    </source>
</evidence>
<keyword evidence="5" id="KW-0317">Glutathione biosynthesis</keyword>
<keyword evidence="6 10" id="KW-0547">Nucleotide-binding</keyword>
<evidence type="ECO:0000313" key="13">
    <source>
        <dbReference type="Proteomes" id="UP000631034"/>
    </source>
</evidence>
<dbReference type="InterPro" id="IPR011556">
    <property type="entry name" value="Glut_cys_lig_pln_type"/>
</dbReference>
<comment type="catalytic activity">
    <reaction evidence="10">
        <text>L-cysteine + L-glutamate + ATP = gamma-L-glutamyl-L-cysteine + ADP + phosphate + H(+)</text>
        <dbReference type="Rhea" id="RHEA:13285"/>
        <dbReference type="ChEBI" id="CHEBI:15378"/>
        <dbReference type="ChEBI" id="CHEBI:29985"/>
        <dbReference type="ChEBI" id="CHEBI:30616"/>
        <dbReference type="ChEBI" id="CHEBI:35235"/>
        <dbReference type="ChEBI" id="CHEBI:43474"/>
        <dbReference type="ChEBI" id="CHEBI:58173"/>
        <dbReference type="ChEBI" id="CHEBI:456216"/>
        <dbReference type="EC" id="6.3.2.2"/>
    </reaction>
</comment>
<dbReference type="AlphaFoldDB" id="A0A8J6YNG5"/>
<evidence type="ECO:0000256" key="9">
    <source>
        <dbReference type="ARBA" id="ARBA00023157"/>
    </source>
</evidence>
<dbReference type="Proteomes" id="UP000631034">
    <property type="component" value="Unassembled WGS sequence"/>
</dbReference>
<keyword evidence="4 10" id="KW-0436">Ligase</keyword>
<dbReference type="InterPro" id="IPR035434">
    <property type="entry name" value="GCL_bact_plant"/>
</dbReference>
<dbReference type="InterPro" id="IPR014746">
    <property type="entry name" value="Gln_synth/guanido_kin_cat_dom"/>
</dbReference>
<comment type="caution">
    <text evidence="12">The sequence shown here is derived from an EMBL/GenBank/DDBJ whole genome shotgun (WGS) entry which is preliminary data.</text>
</comment>
<evidence type="ECO:0000256" key="6">
    <source>
        <dbReference type="ARBA" id="ARBA00022741"/>
    </source>
</evidence>
<evidence type="ECO:0000256" key="5">
    <source>
        <dbReference type="ARBA" id="ARBA00022684"/>
    </source>
</evidence>
<evidence type="ECO:0000256" key="10">
    <source>
        <dbReference type="PIRNR" id="PIRNR017901"/>
    </source>
</evidence>
<comment type="similarity">
    <text evidence="2">Belongs to the carboxylate-amine ligase family. Glutamate--cysteine ligase type 2 subfamily.</text>
</comment>
<dbReference type="NCBIfam" id="TIGR01436">
    <property type="entry name" value="glu_cys_lig_pln"/>
    <property type="match status" value="1"/>
</dbReference>
<evidence type="ECO:0000256" key="7">
    <source>
        <dbReference type="ARBA" id="ARBA00022840"/>
    </source>
</evidence>
<sequence length="453" mass="51216">MALSKHDPLTRDDLIGWLESGCRPREQWRIGAEHEKFVFRTDDFRPPAYEGERGIGALLRQIMERDPSWTGVYEGDALIALSGGPKGSITLEPGGQLELSGAVLGSVHETCKETTDHHKAMKAVAQDLDLAFLGLGFNPKWHREDFHWMPKGRYRIMRSYMPKVGSLGLDMMLRTCTVQANLDFSSEADMVKKFRVSLALQPVATALFASSPFREGKPSGYLSTRAHIWTDTDRARTGLLPFVFEDGMGFERYADYLLDVPMYFVHRGDTYIDASGQSFRDFMNGRLEALPGELPVLSDWEDHSSVAFPEVRLKRYLEMRGADAGRWQDLCALPALWIGLLYDTTALDAAWDLVRDWTLEERAALYAAVPTTGLRTPFRDGTVRDLALKVLEIAAAGLKARAITNERGQDESMFLDALWMHAEEGKSQADRLLEFYHQRWNDSVDPIFAECMY</sequence>
<comment type="pathway">
    <text evidence="1">Sulfur metabolism; glutathione biosynthesis; glutathione from L-cysteine and L-glutamate: step 1/2.</text>
</comment>
<evidence type="ECO:0000256" key="1">
    <source>
        <dbReference type="ARBA" id="ARBA00005006"/>
    </source>
</evidence>
<protein>
    <recommendedName>
        <fullName evidence="10">Glutamate--cysteine ligase</fullName>
        <ecNumber evidence="10">6.3.2.2</ecNumber>
    </recommendedName>
</protein>
<evidence type="ECO:0000256" key="2">
    <source>
        <dbReference type="ARBA" id="ARBA00010253"/>
    </source>
</evidence>
<evidence type="ECO:0000256" key="11">
    <source>
        <dbReference type="PIRSR" id="PIRSR017901-50"/>
    </source>
</evidence>
<gene>
    <name evidence="12" type="ORF">IHV25_02720</name>
</gene>
<organism evidence="12 13">
    <name type="scientific">Phaeovibrio sulfidiphilus</name>
    <dbReference type="NCBI Taxonomy" id="1220600"/>
    <lineage>
        <taxon>Bacteria</taxon>
        <taxon>Pseudomonadati</taxon>
        <taxon>Pseudomonadota</taxon>
        <taxon>Alphaproteobacteria</taxon>
        <taxon>Rhodospirillales</taxon>
        <taxon>Rhodospirillaceae</taxon>
        <taxon>Phaeovibrio</taxon>
    </lineage>
</organism>
<dbReference type="EMBL" id="JACZHT010000001">
    <property type="protein sequence ID" value="MBE1236566.1"/>
    <property type="molecule type" value="Genomic_DNA"/>
</dbReference>
<comment type="similarity">
    <text evidence="10">Belongs to the glutamate--cysteine ligase type 2 family. EgtA subfamily.</text>
</comment>
<dbReference type="PIRSF" id="PIRSF017901">
    <property type="entry name" value="GCL"/>
    <property type="match status" value="1"/>
</dbReference>
<reference evidence="12" key="1">
    <citation type="submission" date="2020-10" db="EMBL/GenBank/DDBJ databases">
        <title>Genome sequence of the unusual species of purple photosynthetic bacteria, Phaeovibrio sulfidiphilus DSM 23193, type strain.</title>
        <authorList>
            <person name="Kyndt J.A."/>
            <person name="Meyer T.E."/>
        </authorList>
    </citation>
    <scope>NUCLEOTIDE SEQUENCE</scope>
    <source>
        <strain evidence="12">DSM 23193</strain>
    </source>
</reference>
<dbReference type="SUPFAM" id="SSF55931">
    <property type="entry name" value="Glutamine synthetase/guanido kinase"/>
    <property type="match status" value="1"/>
</dbReference>
<comment type="subunit">
    <text evidence="3">Homodimer or monomer when oxidized or reduced, respectively.</text>
</comment>
<evidence type="ECO:0000256" key="8">
    <source>
        <dbReference type="ARBA" id="ARBA00022946"/>
    </source>
</evidence>
<proteinExistence type="inferred from homology"/>
<dbReference type="PANTHER" id="PTHR34378:SF1">
    <property type="entry name" value="GLUTAMATE--CYSTEINE LIGASE, CHLOROPLASTIC"/>
    <property type="match status" value="1"/>
</dbReference>
<dbReference type="InterPro" id="IPR006336">
    <property type="entry name" value="GCS2"/>
</dbReference>
<keyword evidence="7 10" id="KW-0067">ATP-binding</keyword>
<dbReference type="Pfam" id="PF04107">
    <property type="entry name" value="GCS2"/>
    <property type="match status" value="1"/>
</dbReference>
<dbReference type="GO" id="GO:0006750">
    <property type="term" value="P:glutathione biosynthetic process"/>
    <property type="evidence" value="ECO:0007669"/>
    <property type="project" value="UniProtKB-UniRule"/>
</dbReference>
<evidence type="ECO:0000256" key="4">
    <source>
        <dbReference type="ARBA" id="ARBA00022598"/>
    </source>
</evidence>
<name>A0A8J6YNG5_9PROT</name>
<dbReference type="EC" id="6.3.2.2" evidence="10"/>
<evidence type="ECO:0000256" key="3">
    <source>
        <dbReference type="ARBA" id="ARBA00011153"/>
    </source>
</evidence>
<keyword evidence="13" id="KW-1185">Reference proteome</keyword>
<feature type="disulfide bond" evidence="11">
    <location>
        <begin position="111"/>
        <end position="331"/>
    </location>
</feature>
<dbReference type="GO" id="GO:0004357">
    <property type="term" value="F:glutamate-cysteine ligase activity"/>
    <property type="evidence" value="ECO:0007669"/>
    <property type="project" value="UniProtKB-UniRule"/>
</dbReference>
<dbReference type="RefSeq" id="WP_192533417.1">
    <property type="nucleotide sequence ID" value="NZ_JACZHT010000001.1"/>
</dbReference>
<keyword evidence="9 11" id="KW-1015">Disulfide bond</keyword>
<comment type="function">
    <text evidence="10">Catalyzes the synthesis of gamma-glutamylcysteine (gamma-GC).</text>
</comment>
<dbReference type="Gene3D" id="3.30.590.20">
    <property type="match status" value="1"/>
</dbReference>
<accession>A0A8J6YNG5</accession>